<dbReference type="SUPFAM" id="SSF56219">
    <property type="entry name" value="DNase I-like"/>
    <property type="match status" value="1"/>
</dbReference>
<feature type="region of interest" description="Disordered" evidence="1">
    <location>
        <begin position="323"/>
        <end position="357"/>
    </location>
</feature>
<dbReference type="InterPro" id="IPR012677">
    <property type="entry name" value="Nucleotide-bd_a/b_plait_sf"/>
</dbReference>
<protein>
    <submittedName>
        <fullName evidence="2">RNA-directed DNA polymerase, eukaryota, reverse transcriptase zinc-binding domain protein</fullName>
    </submittedName>
</protein>
<evidence type="ECO:0000313" key="3">
    <source>
        <dbReference type="Proteomes" id="UP001151760"/>
    </source>
</evidence>
<dbReference type="EMBL" id="BQNB010013755">
    <property type="protein sequence ID" value="GJT19889.1"/>
    <property type="molecule type" value="Genomic_DNA"/>
</dbReference>
<sequence>MFDRLNYSHAMTSNADDTAKISLSVYVSNFPSHLTIHELWNICGKIGTLVDVFIANHKNKLGQTYAVSRYIKVENIEALIGSFCNVWIGKLHLHANIARFARKDVRAAKPNVYVKDVQNGDKNMGKRNIYLLNMFEDMGMMQKTSHMCLQLRKCISQRDYSLSLVGKVKEFSSLSNLEIVLASEGFDNVTIKYMGGFWVLIEFHSILAKDNFKSHVGVGTWFSTLQQASCSFKLDGRVAWVDIKGVPLKVWTNNTFTKIISKWGELVYEEENDDSCLHRKRVCINTTLEENIFESFKIIAQGKVYWVRAKEVNGWNLNFIEEKDNDDASTNDNSTGDNDSLEKNTWLEDDSDVDEEPETLFEQEHVEYSKTKDKNEELKGVQSEDPFNIYELLEKNQNCKDGVHSEETLKYPPGFTHRMATEINSNDSDKYNEDENKDVQKVNEEEVDSVARNARSGSMLKEDVETSTLKVGQTMGYKMDGCIKNIEEIVVSRGENEVNFMSLQETKMESIDVFYINLCWGNSMFDYVCGPSIGKSGVWIPNGKSLLIILIYAPQESSKKMLWDYLYYMIENWNGEVIVIGDFNKVRSPEERFGSIFNKHGAEVFNSFIALEEGLMESCLNISAITLDRYLSDHRPILLREVYVDYGPVPFRFFHYWFELEGFHKFVENAWNDPNASDPNAISRFMKKLKLLKLKIRNWIKVKKESSNNQKAHLKDMLVDIDVVLDKGDINPLILNKRATIIKDLQNLDRVEALEVAQKSKIK</sequence>
<name>A0ABQ5C3Q6_9ASTR</name>
<reference evidence="2" key="1">
    <citation type="journal article" date="2022" name="Int. J. Mol. Sci.">
        <title>Draft Genome of Tanacetum Coccineum: Genomic Comparison of Closely Related Tanacetum-Family Plants.</title>
        <authorList>
            <person name="Yamashiro T."/>
            <person name="Shiraishi A."/>
            <person name="Nakayama K."/>
            <person name="Satake H."/>
        </authorList>
    </citation>
    <scope>NUCLEOTIDE SEQUENCE</scope>
</reference>
<comment type="caution">
    <text evidence="2">The sequence shown here is derived from an EMBL/GenBank/DDBJ whole genome shotgun (WGS) entry which is preliminary data.</text>
</comment>
<accession>A0ABQ5C3Q6</accession>
<feature type="compositionally biased region" description="Acidic residues" evidence="1">
    <location>
        <begin position="347"/>
        <end position="357"/>
    </location>
</feature>
<dbReference type="Gene3D" id="3.30.70.330">
    <property type="match status" value="1"/>
</dbReference>
<evidence type="ECO:0000256" key="1">
    <source>
        <dbReference type="SAM" id="MobiDB-lite"/>
    </source>
</evidence>
<reference evidence="2" key="2">
    <citation type="submission" date="2022-01" db="EMBL/GenBank/DDBJ databases">
        <authorList>
            <person name="Yamashiro T."/>
            <person name="Shiraishi A."/>
            <person name="Satake H."/>
            <person name="Nakayama K."/>
        </authorList>
    </citation>
    <scope>NUCLEOTIDE SEQUENCE</scope>
</reference>
<organism evidence="2 3">
    <name type="scientific">Tanacetum coccineum</name>
    <dbReference type="NCBI Taxonomy" id="301880"/>
    <lineage>
        <taxon>Eukaryota</taxon>
        <taxon>Viridiplantae</taxon>
        <taxon>Streptophyta</taxon>
        <taxon>Embryophyta</taxon>
        <taxon>Tracheophyta</taxon>
        <taxon>Spermatophyta</taxon>
        <taxon>Magnoliopsida</taxon>
        <taxon>eudicotyledons</taxon>
        <taxon>Gunneridae</taxon>
        <taxon>Pentapetalae</taxon>
        <taxon>asterids</taxon>
        <taxon>campanulids</taxon>
        <taxon>Asterales</taxon>
        <taxon>Asteraceae</taxon>
        <taxon>Asteroideae</taxon>
        <taxon>Anthemideae</taxon>
        <taxon>Anthemidinae</taxon>
        <taxon>Tanacetum</taxon>
    </lineage>
</organism>
<dbReference type="SUPFAM" id="SSF54928">
    <property type="entry name" value="RNA-binding domain, RBD"/>
    <property type="match status" value="1"/>
</dbReference>
<keyword evidence="2" id="KW-0808">Transferase</keyword>
<gene>
    <name evidence="2" type="ORF">Tco_0878595</name>
</gene>
<dbReference type="InterPro" id="IPR035979">
    <property type="entry name" value="RBD_domain_sf"/>
</dbReference>
<keyword evidence="2" id="KW-0695">RNA-directed DNA polymerase</keyword>
<dbReference type="Gene3D" id="3.60.10.10">
    <property type="entry name" value="Endonuclease/exonuclease/phosphatase"/>
    <property type="match status" value="1"/>
</dbReference>
<dbReference type="GO" id="GO:0003964">
    <property type="term" value="F:RNA-directed DNA polymerase activity"/>
    <property type="evidence" value="ECO:0007669"/>
    <property type="project" value="UniProtKB-KW"/>
</dbReference>
<dbReference type="Proteomes" id="UP001151760">
    <property type="component" value="Unassembled WGS sequence"/>
</dbReference>
<dbReference type="CDD" id="cd00590">
    <property type="entry name" value="RRM_SF"/>
    <property type="match status" value="1"/>
</dbReference>
<dbReference type="InterPro" id="IPR036691">
    <property type="entry name" value="Endo/exonu/phosph_ase_sf"/>
</dbReference>
<keyword evidence="2" id="KW-0548">Nucleotidyltransferase</keyword>
<proteinExistence type="predicted"/>
<keyword evidence="3" id="KW-1185">Reference proteome</keyword>
<evidence type="ECO:0000313" key="2">
    <source>
        <dbReference type="EMBL" id="GJT19889.1"/>
    </source>
</evidence>